<gene>
    <name evidence="1" type="ORF">JI735_19555</name>
</gene>
<dbReference type="KEGG" id="pson:JI735_19555"/>
<evidence type="ECO:0000313" key="2">
    <source>
        <dbReference type="Proteomes" id="UP000595841"/>
    </source>
</evidence>
<evidence type="ECO:0000313" key="1">
    <source>
        <dbReference type="EMBL" id="QQZ58928.1"/>
    </source>
</evidence>
<dbReference type="InterPro" id="IPR001387">
    <property type="entry name" value="Cro/C1-type_HTH"/>
</dbReference>
<dbReference type="CDD" id="cd00093">
    <property type="entry name" value="HTH_XRE"/>
    <property type="match status" value="1"/>
</dbReference>
<dbReference type="Proteomes" id="UP000595841">
    <property type="component" value="Chromosome"/>
</dbReference>
<proteinExistence type="predicted"/>
<accession>A0A974P8V8</accession>
<sequence>MPKQPGQDFLEFIQEARQDPEISAYLDSFSVAVANAVLARRFALGWTQCKLAKQAGITHDCVSQIEAGSEDVKMLTLNAVFRALGFKAFEAKV</sequence>
<dbReference type="EMBL" id="CP068595">
    <property type="protein sequence ID" value="QQZ58928.1"/>
    <property type="molecule type" value="Genomic_DNA"/>
</dbReference>
<dbReference type="AlphaFoldDB" id="A0A974P8V8"/>
<dbReference type="SUPFAM" id="SSF47413">
    <property type="entry name" value="lambda repressor-like DNA-binding domains"/>
    <property type="match status" value="1"/>
</dbReference>
<name>A0A974P8V8_9BACL</name>
<reference evidence="1 2" key="1">
    <citation type="submission" date="2021-01" db="EMBL/GenBank/DDBJ databases">
        <title>Whole genome sequence of Paenibacillus sonchi LMG 24727 for comparative genomics.</title>
        <authorList>
            <person name="Lee G."/>
            <person name="Kim M.-J."/>
            <person name="Lim K."/>
            <person name="Shin J.-H."/>
        </authorList>
    </citation>
    <scope>NUCLEOTIDE SEQUENCE [LARGE SCALE GENOMIC DNA]</scope>
    <source>
        <strain evidence="1 2">LMG 24727</strain>
    </source>
</reference>
<organism evidence="1 2">
    <name type="scientific">Paenibacillus sonchi</name>
    <dbReference type="NCBI Taxonomy" id="373687"/>
    <lineage>
        <taxon>Bacteria</taxon>
        <taxon>Bacillati</taxon>
        <taxon>Bacillota</taxon>
        <taxon>Bacilli</taxon>
        <taxon>Bacillales</taxon>
        <taxon>Paenibacillaceae</taxon>
        <taxon>Paenibacillus</taxon>
        <taxon>Paenibacillus sonchi group</taxon>
    </lineage>
</organism>
<dbReference type="GO" id="GO:0003677">
    <property type="term" value="F:DNA binding"/>
    <property type="evidence" value="ECO:0007669"/>
    <property type="project" value="InterPro"/>
</dbReference>
<keyword evidence="2" id="KW-1185">Reference proteome</keyword>
<dbReference type="RefSeq" id="WP_039833863.1">
    <property type="nucleotide sequence ID" value="NZ_CP068595.1"/>
</dbReference>
<dbReference type="InterPro" id="IPR010982">
    <property type="entry name" value="Lambda_DNA-bd_dom_sf"/>
</dbReference>
<dbReference type="Gene3D" id="1.10.260.40">
    <property type="entry name" value="lambda repressor-like DNA-binding domains"/>
    <property type="match status" value="1"/>
</dbReference>
<protein>
    <submittedName>
        <fullName evidence="1">Transcriptional regulator</fullName>
    </submittedName>
</protein>